<dbReference type="SMART" id="SM01321">
    <property type="entry name" value="Y1_Tnp"/>
    <property type="match status" value="1"/>
</dbReference>
<name>A0A1S2LPY9_9BACI</name>
<evidence type="ECO:0000313" key="2">
    <source>
        <dbReference type="EMBL" id="OIJ14270.1"/>
    </source>
</evidence>
<dbReference type="PANTHER" id="PTHR34322">
    <property type="entry name" value="TRANSPOSASE, Y1_TNP DOMAIN-CONTAINING"/>
    <property type="match status" value="1"/>
</dbReference>
<evidence type="ECO:0000259" key="1">
    <source>
        <dbReference type="SMART" id="SM01321"/>
    </source>
</evidence>
<dbReference type="Pfam" id="PF01797">
    <property type="entry name" value="Y1_Tnp"/>
    <property type="match status" value="1"/>
</dbReference>
<dbReference type="InterPro" id="IPR002686">
    <property type="entry name" value="Transposase_17"/>
</dbReference>
<dbReference type="GO" id="GO:0003677">
    <property type="term" value="F:DNA binding"/>
    <property type="evidence" value="ECO:0007669"/>
    <property type="project" value="InterPro"/>
</dbReference>
<sequence>MGRPKRIWIPNMFYHIVCRGNRRDPLFRDRNDFIEILHMLEKIYEKFPYELVSYCLMTNHFHLLLRSQEESISKVMALVNKRYANYYNTKYKLTGHVFEKRYFSEMVKDTGGMLTVSRYIHLNPIKAKMVKSPEHYPWSSFQFYANPHVLPPNYIDTTHLLNYFPGTDTQKREQFSDRHAPDFVELHPKPTTE</sequence>
<dbReference type="Gene3D" id="3.30.70.1290">
    <property type="entry name" value="Transposase IS200-like"/>
    <property type="match status" value="1"/>
</dbReference>
<feature type="domain" description="Transposase IS200-like" evidence="1">
    <location>
        <begin position="9"/>
        <end position="123"/>
    </location>
</feature>
<dbReference type="AlphaFoldDB" id="A0A1S2LPY9"/>
<dbReference type="SUPFAM" id="SSF143422">
    <property type="entry name" value="Transposase IS200-like"/>
    <property type="match status" value="1"/>
</dbReference>
<evidence type="ECO:0000313" key="3">
    <source>
        <dbReference type="Proteomes" id="UP000179524"/>
    </source>
</evidence>
<keyword evidence="3" id="KW-1185">Reference proteome</keyword>
<comment type="caution">
    <text evidence="2">The sequence shown here is derived from an EMBL/GenBank/DDBJ whole genome shotgun (WGS) entry which is preliminary data.</text>
</comment>
<dbReference type="PANTHER" id="PTHR34322:SF2">
    <property type="entry name" value="TRANSPOSASE IS200-LIKE DOMAIN-CONTAINING PROTEIN"/>
    <property type="match status" value="1"/>
</dbReference>
<proteinExistence type="predicted"/>
<dbReference type="OrthoDB" id="9788881at2"/>
<reference evidence="2 3" key="1">
    <citation type="submission" date="2016-10" db="EMBL/GenBank/DDBJ databases">
        <title>Draft genome sequences of four alkaliphilic bacteria belonging to the Anaerobacillus genus.</title>
        <authorList>
            <person name="Bassil N.M."/>
            <person name="Lloyd J.R."/>
        </authorList>
    </citation>
    <scope>NUCLEOTIDE SEQUENCE [LARGE SCALE GENOMIC DNA]</scope>
    <source>
        <strain evidence="2 3">DSM 18345</strain>
    </source>
</reference>
<dbReference type="RefSeq" id="WP_071309241.1">
    <property type="nucleotide sequence ID" value="NZ_MLQR01000021.1"/>
</dbReference>
<dbReference type="GO" id="GO:0006313">
    <property type="term" value="P:DNA transposition"/>
    <property type="evidence" value="ECO:0007669"/>
    <property type="project" value="InterPro"/>
</dbReference>
<protein>
    <submittedName>
        <fullName evidence="2">Transposase</fullName>
    </submittedName>
</protein>
<dbReference type="InterPro" id="IPR036515">
    <property type="entry name" value="Transposase_17_sf"/>
</dbReference>
<organism evidence="2 3">
    <name type="scientific">Anaerobacillus alkalilacustris</name>
    <dbReference type="NCBI Taxonomy" id="393763"/>
    <lineage>
        <taxon>Bacteria</taxon>
        <taxon>Bacillati</taxon>
        <taxon>Bacillota</taxon>
        <taxon>Bacilli</taxon>
        <taxon>Bacillales</taxon>
        <taxon>Bacillaceae</taxon>
        <taxon>Anaerobacillus</taxon>
    </lineage>
</organism>
<accession>A0A1S2LPY9</accession>
<dbReference type="EMBL" id="MLQR01000021">
    <property type="protein sequence ID" value="OIJ14270.1"/>
    <property type="molecule type" value="Genomic_DNA"/>
</dbReference>
<dbReference type="GO" id="GO:0004803">
    <property type="term" value="F:transposase activity"/>
    <property type="evidence" value="ECO:0007669"/>
    <property type="project" value="InterPro"/>
</dbReference>
<dbReference type="Proteomes" id="UP000179524">
    <property type="component" value="Unassembled WGS sequence"/>
</dbReference>
<gene>
    <name evidence="2" type="ORF">BKP37_08830</name>
</gene>